<keyword evidence="2" id="KW-1185">Reference proteome</keyword>
<name>A0A4Y7QEL6_9AGAM</name>
<dbReference type="EMBL" id="ML170164">
    <property type="protein sequence ID" value="TDL25310.1"/>
    <property type="molecule type" value="Genomic_DNA"/>
</dbReference>
<reference evidence="1 2" key="1">
    <citation type="submission" date="2018-06" db="EMBL/GenBank/DDBJ databases">
        <title>A transcriptomic atlas of mushroom development highlights an independent origin of complex multicellularity.</title>
        <authorList>
            <consortium name="DOE Joint Genome Institute"/>
            <person name="Krizsan K."/>
            <person name="Almasi E."/>
            <person name="Merenyi Z."/>
            <person name="Sahu N."/>
            <person name="Viragh M."/>
            <person name="Koszo T."/>
            <person name="Mondo S."/>
            <person name="Kiss B."/>
            <person name="Balint B."/>
            <person name="Kues U."/>
            <person name="Barry K."/>
            <person name="Hegedus J.C."/>
            <person name="Henrissat B."/>
            <person name="Johnson J."/>
            <person name="Lipzen A."/>
            <person name="Ohm R."/>
            <person name="Nagy I."/>
            <person name="Pangilinan J."/>
            <person name="Yan J."/>
            <person name="Xiong Y."/>
            <person name="Grigoriev I.V."/>
            <person name="Hibbett D.S."/>
            <person name="Nagy L.G."/>
        </authorList>
    </citation>
    <scope>NUCLEOTIDE SEQUENCE [LARGE SCALE GENOMIC DNA]</scope>
    <source>
        <strain evidence="1 2">SZMC22713</strain>
    </source>
</reference>
<dbReference type="Proteomes" id="UP000294933">
    <property type="component" value="Unassembled WGS sequence"/>
</dbReference>
<evidence type="ECO:0000313" key="2">
    <source>
        <dbReference type="Proteomes" id="UP000294933"/>
    </source>
</evidence>
<dbReference type="AlphaFoldDB" id="A0A4Y7QEL6"/>
<gene>
    <name evidence="1" type="ORF">BD410DRAFT_785224</name>
</gene>
<evidence type="ECO:0000313" key="1">
    <source>
        <dbReference type="EMBL" id="TDL25310.1"/>
    </source>
</evidence>
<sequence>MDLKALDVMSTSALFRDVRHVGGYLFLFWGGAPNLTVNRRAFQSARYLSGNSV</sequence>
<dbReference type="VEuPathDB" id="FungiDB:BD410DRAFT_785224"/>
<proteinExistence type="predicted"/>
<organism evidence="1 2">
    <name type="scientific">Rickenella mellea</name>
    <dbReference type="NCBI Taxonomy" id="50990"/>
    <lineage>
        <taxon>Eukaryota</taxon>
        <taxon>Fungi</taxon>
        <taxon>Dikarya</taxon>
        <taxon>Basidiomycota</taxon>
        <taxon>Agaricomycotina</taxon>
        <taxon>Agaricomycetes</taxon>
        <taxon>Hymenochaetales</taxon>
        <taxon>Rickenellaceae</taxon>
        <taxon>Rickenella</taxon>
    </lineage>
</organism>
<accession>A0A4Y7QEL6</accession>
<protein>
    <submittedName>
        <fullName evidence="1">Uncharacterized protein</fullName>
    </submittedName>
</protein>